<evidence type="ECO:0000313" key="3">
    <source>
        <dbReference type="Proteomes" id="UP000811246"/>
    </source>
</evidence>
<feature type="compositionally biased region" description="Low complexity" evidence="1">
    <location>
        <begin position="77"/>
        <end position="87"/>
    </location>
</feature>
<proteinExistence type="predicted"/>
<sequence>MGPLPITSIPAREKILPQLRRFPFPLSFTPIALDYPKNGFGAPTTSNPRLSFPLKPSQILSIPFPFRAREMDNYSYSSYPDSGNSSPRSREIECETPSWDEPSTPASVHYKVKFMCSYGGKIQPGPTTTSSPMLVARPRS</sequence>
<accession>A0A922A1A6</accession>
<feature type="region of interest" description="Disordered" evidence="1">
    <location>
        <begin position="77"/>
        <end position="103"/>
    </location>
</feature>
<dbReference type="AlphaFoldDB" id="A0A922A1A6"/>
<organism evidence="2 3">
    <name type="scientific">Carya illinoinensis</name>
    <name type="common">Pecan</name>
    <dbReference type="NCBI Taxonomy" id="32201"/>
    <lineage>
        <taxon>Eukaryota</taxon>
        <taxon>Viridiplantae</taxon>
        <taxon>Streptophyta</taxon>
        <taxon>Embryophyta</taxon>
        <taxon>Tracheophyta</taxon>
        <taxon>Spermatophyta</taxon>
        <taxon>Magnoliopsida</taxon>
        <taxon>eudicotyledons</taxon>
        <taxon>Gunneridae</taxon>
        <taxon>Pentapetalae</taxon>
        <taxon>rosids</taxon>
        <taxon>fabids</taxon>
        <taxon>Fagales</taxon>
        <taxon>Juglandaceae</taxon>
        <taxon>Carya</taxon>
    </lineage>
</organism>
<comment type="caution">
    <text evidence="2">The sequence shown here is derived from an EMBL/GenBank/DDBJ whole genome shotgun (WGS) entry which is preliminary data.</text>
</comment>
<dbReference type="EMBL" id="MU229058">
    <property type="protein sequence ID" value="KAG6617988.1"/>
    <property type="molecule type" value="Genomic_DNA"/>
</dbReference>
<gene>
    <name evidence="2" type="ORF">I3842_Q136600</name>
</gene>
<evidence type="ECO:0000313" key="2">
    <source>
        <dbReference type="EMBL" id="KAG6617988.1"/>
    </source>
</evidence>
<protein>
    <submittedName>
        <fullName evidence="2">Uncharacterized protein</fullName>
    </submittedName>
</protein>
<name>A0A922A1A6_CARIL</name>
<reference evidence="2" key="1">
    <citation type="submission" date="2021-01" db="EMBL/GenBank/DDBJ databases">
        <authorList>
            <person name="Lovell J.T."/>
            <person name="Bentley N."/>
            <person name="Bhattarai G."/>
            <person name="Jenkins J.W."/>
            <person name="Sreedasyam A."/>
            <person name="Alarcon Y."/>
            <person name="Bock C."/>
            <person name="Boston L."/>
            <person name="Carlson J."/>
            <person name="Cervantes K."/>
            <person name="Clermont K."/>
            <person name="Krom N."/>
            <person name="Kubenka K."/>
            <person name="Mamidi S."/>
            <person name="Mattison C."/>
            <person name="Monteros M."/>
            <person name="Pisani C."/>
            <person name="Plott C."/>
            <person name="Rajasekar S."/>
            <person name="Rhein H.S."/>
            <person name="Rohla C."/>
            <person name="Song M."/>
            <person name="Hilaire R.S."/>
            <person name="Shu S."/>
            <person name="Wells L."/>
            <person name="Wang X."/>
            <person name="Webber J."/>
            <person name="Heerema R.J."/>
            <person name="Klein P."/>
            <person name="Conner P."/>
            <person name="Grauke L."/>
            <person name="Grimwood J."/>
            <person name="Schmutz J."/>
            <person name="Randall J.J."/>
        </authorList>
    </citation>
    <scope>NUCLEOTIDE SEQUENCE</scope>
    <source>
        <tissue evidence="2">Leaf</tissue>
    </source>
</reference>
<dbReference type="Proteomes" id="UP000811246">
    <property type="component" value="Unassembled WGS sequence"/>
</dbReference>
<evidence type="ECO:0000256" key="1">
    <source>
        <dbReference type="SAM" id="MobiDB-lite"/>
    </source>
</evidence>